<proteinExistence type="predicted"/>
<dbReference type="RefSeq" id="WP_347922545.1">
    <property type="nucleotide sequence ID" value="NZ_CP157199.1"/>
</dbReference>
<gene>
    <name evidence="1" type="ORF">ABGB03_10890</name>
</gene>
<organism evidence="1">
    <name type="scientific">Pontimicrobium sp. SW4</name>
    <dbReference type="NCBI Taxonomy" id="3153519"/>
    <lineage>
        <taxon>Bacteria</taxon>
        <taxon>Pseudomonadati</taxon>
        <taxon>Bacteroidota</taxon>
        <taxon>Flavobacteriia</taxon>
        <taxon>Flavobacteriales</taxon>
        <taxon>Flavobacteriaceae</taxon>
        <taxon>Pontimicrobium</taxon>
    </lineage>
</organism>
<sequence>MLFIHTSFSQACGIYRIKYVGKIESKTHKIKKIKLPSIMFLHNVVDRSENVAFIEVDIDVDEINKETASHLNSHLYDNSNKLLEFYKRSRDNLLIVFIINEDGNDIEISKKLNWSDVEIKIVEDEGFGNLFEINLKEIKLK</sequence>
<reference evidence="1" key="1">
    <citation type="submission" date="2024-05" db="EMBL/GenBank/DDBJ databases">
        <title>Pontimicrobium maritimus sp. nov., isolated form sea water.</title>
        <authorList>
            <person name="Muhammad N."/>
            <person name="Vuong T.Q."/>
            <person name="Han H.L."/>
            <person name="Kim S.-G."/>
        </authorList>
    </citation>
    <scope>NUCLEOTIDE SEQUENCE</scope>
    <source>
        <strain evidence="1">SW4</strain>
    </source>
</reference>
<dbReference type="AlphaFoldDB" id="A0AAU7BQT8"/>
<evidence type="ECO:0000313" key="1">
    <source>
        <dbReference type="EMBL" id="XBG60360.1"/>
    </source>
</evidence>
<accession>A0AAU7BQT8</accession>
<protein>
    <submittedName>
        <fullName evidence="1">Uncharacterized protein</fullName>
    </submittedName>
</protein>
<name>A0AAU7BQT8_9FLAO</name>
<dbReference type="EMBL" id="CP157199">
    <property type="protein sequence ID" value="XBG60360.1"/>
    <property type="molecule type" value="Genomic_DNA"/>
</dbReference>